<geneLocation type="plasmid" evidence="1 2">
    <name>pMETEV01</name>
</geneLocation>
<proteinExistence type="predicted"/>
<name>D7EC24_METEZ</name>
<organism evidence="1 2">
    <name type="scientific">Methanohalobium evestigatum (strain ATCC BAA-1072 / DSM 3721 / NBRC 107634 / OCM 161 / Z-7303)</name>
    <dbReference type="NCBI Taxonomy" id="644295"/>
    <lineage>
        <taxon>Archaea</taxon>
        <taxon>Methanobacteriati</taxon>
        <taxon>Methanobacteriota</taxon>
        <taxon>Stenosarchaea group</taxon>
        <taxon>Methanomicrobia</taxon>
        <taxon>Methanosarcinales</taxon>
        <taxon>Methanosarcinaceae</taxon>
        <taxon>Methanohalobium</taxon>
    </lineage>
</organism>
<dbReference type="AlphaFoldDB" id="D7EC24"/>
<evidence type="ECO:0000313" key="2">
    <source>
        <dbReference type="Proteomes" id="UP000000391"/>
    </source>
</evidence>
<evidence type="ECO:0000313" key="1">
    <source>
        <dbReference type="EMBL" id="ADI75146.1"/>
    </source>
</evidence>
<dbReference type="KEGG" id="mev:Metev_2334"/>
<gene>
    <name evidence="1" type="ordered locus">Metev_2334</name>
</gene>
<keyword evidence="1" id="KW-0614">Plasmid</keyword>
<protein>
    <submittedName>
        <fullName evidence="1">Uncharacterized protein</fullName>
    </submittedName>
</protein>
<dbReference type="Proteomes" id="UP000000391">
    <property type="component" value="Plasmid pMETEV01"/>
</dbReference>
<keyword evidence="2" id="KW-1185">Reference proteome</keyword>
<dbReference type="HOGENOM" id="CLU_3178562_0_0_2"/>
<dbReference type="EMBL" id="CP002070">
    <property type="protein sequence ID" value="ADI75146.1"/>
    <property type="molecule type" value="Genomic_DNA"/>
</dbReference>
<reference evidence="1 2" key="1">
    <citation type="submission" date="2010-06" db="EMBL/GenBank/DDBJ databases">
        <title>Complete sequence plasmid of Methanohalobium evestigatum Z-7303.</title>
        <authorList>
            <consortium name="US DOE Joint Genome Institute"/>
            <person name="Lucas S."/>
            <person name="Copeland A."/>
            <person name="Lapidus A."/>
            <person name="Cheng J.-F."/>
            <person name="Bruce D."/>
            <person name="Goodwin L."/>
            <person name="Pitluck S."/>
            <person name="Saunders E."/>
            <person name="Detter J.C."/>
            <person name="Han C."/>
            <person name="Tapia R."/>
            <person name="Land M."/>
            <person name="Hauser L."/>
            <person name="Kyrpides N."/>
            <person name="Mikhailova N."/>
            <person name="Sieprawska-Lupa M."/>
            <person name="Whitman W.B."/>
            <person name="Anderson I."/>
            <person name="Woyke T."/>
        </authorList>
    </citation>
    <scope>NUCLEOTIDE SEQUENCE [LARGE SCALE GENOMIC DNA]</scope>
    <source>
        <strain evidence="2">ATCC BAA-1072 / DSM 3721 / NBRC 107634 / OCM 161 / Z-7303</strain>
        <plasmid evidence="2">Plasmid pMETEV01</plasmid>
    </source>
</reference>
<accession>D7EC24</accession>
<sequence length="46" mass="5712">MIIGYDYKSETFQKGIFLFRYSKEYGYRLNRLFMVLPKSKNNFYKI</sequence>